<comment type="caution">
    <text evidence="1">The sequence shown here is derived from an EMBL/GenBank/DDBJ whole genome shotgun (WGS) entry which is preliminary data.</text>
</comment>
<organism evidence="1 2">
    <name type="scientific">Paludibacterium denitrificans</name>
    <dbReference type="NCBI Taxonomy" id="2675226"/>
    <lineage>
        <taxon>Bacteria</taxon>
        <taxon>Pseudomonadati</taxon>
        <taxon>Pseudomonadota</taxon>
        <taxon>Betaproteobacteria</taxon>
        <taxon>Neisseriales</taxon>
        <taxon>Chromobacteriaceae</taxon>
        <taxon>Paludibacterium</taxon>
    </lineage>
</organism>
<dbReference type="EMBL" id="WLYX01000001">
    <property type="protein sequence ID" value="MTD32351.1"/>
    <property type="molecule type" value="Genomic_DNA"/>
</dbReference>
<accession>A0A844GAN0</accession>
<sequence>MLAALLKWLGMDGSTRRHNEQVVAAIEKVIDGTDPRLRLLPGYRSQLSKGMKTSLAYLAGIPSHLPPPLELSLRAFTTDKRIGLLFSSPLSLLLFLRDSQNLSEFFLNASNGDEARGLLSMHRSETRRFGMSEENGEILSDVPQVVVSFDNHQLLLTCPSSAVLQSTMAGRCLDVLIEAMVRRLHLLDRSRVELEGERSHILLKLNALTTPGSR</sequence>
<evidence type="ECO:0000313" key="1">
    <source>
        <dbReference type="EMBL" id="MTD32351.1"/>
    </source>
</evidence>
<reference evidence="1 2" key="1">
    <citation type="submission" date="2019-11" db="EMBL/GenBank/DDBJ databases">
        <title>Draft genome sequence of Paludibacterium sp. dN18-1.</title>
        <authorList>
            <person name="Im W.-T."/>
        </authorList>
    </citation>
    <scope>NUCLEOTIDE SEQUENCE [LARGE SCALE GENOMIC DNA]</scope>
    <source>
        <strain evidence="2">dN 18-1</strain>
    </source>
</reference>
<keyword evidence="2" id="KW-1185">Reference proteome</keyword>
<name>A0A844GAN0_9NEIS</name>
<dbReference type="AlphaFoldDB" id="A0A844GAN0"/>
<gene>
    <name evidence="1" type="ORF">GKE73_00715</name>
</gene>
<dbReference type="RefSeq" id="WP_230368723.1">
    <property type="nucleotide sequence ID" value="NZ_WLYX01000001.1"/>
</dbReference>
<dbReference type="Proteomes" id="UP000446658">
    <property type="component" value="Unassembled WGS sequence"/>
</dbReference>
<protein>
    <submittedName>
        <fullName evidence="1">Uncharacterized protein</fullName>
    </submittedName>
</protein>
<proteinExistence type="predicted"/>
<evidence type="ECO:0000313" key="2">
    <source>
        <dbReference type="Proteomes" id="UP000446658"/>
    </source>
</evidence>